<evidence type="ECO:0000313" key="2">
    <source>
        <dbReference type="EMBL" id="KAL3405093.1"/>
    </source>
</evidence>
<name>A0ABD2XJA8_9HYME</name>
<comment type="caution">
    <text evidence="2">The sequence shown here is derived from an EMBL/GenBank/DDBJ whole genome shotgun (WGS) entry which is preliminary data.</text>
</comment>
<gene>
    <name evidence="2" type="ORF">TKK_002150</name>
</gene>
<proteinExistence type="predicted"/>
<organism evidence="2 3">
    <name type="scientific">Trichogramma kaykai</name>
    <dbReference type="NCBI Taxonomy" id="54128"/>
    <lineage>
        <taxon>Eukaryota</taxon>
        <taxon>Metazoa</taxon>
        <taxon>Ecdysozoa</taxon>
        <taxon>Arthropoda</taxon>
        <taxon>Hexapoda</taxon>
        <taxon>Insecta</taxon>
        <taxon>Pterygota</taxon>
        <taxon>Neoptera</taxon>
        <taxon>Endopterygota</taxon>
        <taxon>Hymenoptera</taxon>
        <taxon>Apocrita</taxon>
        <taxon>Proctotrupomorpha</taxon>
        <taxon>Chalcidoidea</taxon>
        <taxon>Trichogrammatidae</taxon>
        <taxon>Trichogramma</taxon>
    </lineage>
</organism>
<feature type="compositionally biased region" description="Low complexity" evidence="1">
    <location>
        <begin position="1"/>
        <end position="14"/>
    </location>
</feature>
<protein>
    <submittedName>
        <fullName evidence="2">Uncharacterized protein</fullName>
    </submittedName>
</protein>
<dbReference type="Proteomes" id="UP001627154">
    <property type="component" value="Unassembled WGS sequence"/>
</dbReference>
<feature type="region of interest" description="Disordered" evidence="1">
    <location>
        <begin position="1"/>
        <end position="30"/>
    </location>
</feature>
<evidence type="ECO:0000313" key="3">
    <source>
        <dbReference type="Proteomes" id="UP001627154"/>
    </source>
</evidence>
<reference evidence="2 3" key="1">
    <citation type="journal article" date="2024" name="bioRxiv">
        <title>A reference genome for Trichogramma kaykai: A tiny desert-dwelling parasitoid wasp with competing sex-ratio distorters.</title>
        <authorList>
            <person name="Culotta J."/>
            <person name="Lindsey A.R."/>
        </authorList>
    </citation>
    <scope>NUCLEOTIDE SEQUENCE [LARGE SCALE GENOMIC DNA]</scope>
    <source>
        <strain evidence="2 3">KSX58</strain>
    </source>
</reference>
<accession>A0ABD2XJA8</accession>
<dbReference type="EMBL" id="JBJJXI010000021">
    <property type="protein sequence ID" value="KAL3405093.1"/>
    <property type="molecule type" value="Genomic_DNA"/>
</dbReference>
<keyword evidence="3" id="KW-1185">Reference proteome</keyword>
<evidence type="ECO:0000256" key="1">
    <source>
        <dbReference type="SAM" id="MobiDB-lite"/>
    </source>
</evidence>
<dbReference type="AlphaFoldDB" id="A0ABD2XJA8"/>
<sequence>MLLRSSAQASSPHSDSVKKEPNEILPDVDDDYNFNSMDSYKVKNFEASPIFKTSENQMNENIALQKKLDAKISIEFECKDVKVEPTSQSTAICKSELQNVQPIIVKMENENQINDMNENIFIELECKNVKLEQKTIHKTEYQCNLPIVKVENQFQMNLDRKTYLVEANLATHINPTMIPQGPKMERIAKKREREVESDLDNPAVLELEPRSEEKNRIG</sequence>
<feature type="region of interest" description="Disordered" evidence="1">
    <location>
        <begin position="191"/>
        <end position="218"/>
    </location>
</feature>
<feature type="compositionally biased region" description="Basic and acidic residues" evidence="1">
    <location>
        <begin position="207"/>
        <end position="218"/>
    </location>
</feature>